<feature type="transmembrane region" description="Helical" evidence="1">
    <location>
        <begin position="22"/>
        <end position="49"/>
    </location>
</feature>
<comment type="caution">
    <text evidence="2">The sequence shown here is derived from an EMBL/GenBank/DDBJ whole genome shotgun (WGS) entry which is preliminary data.</text>
</comment>
<dbReference type="Proteomes" id="UP000075398">
    <property type="component" value="Unassembled WGS sequence"/>
</dbReference>
<evidence type="ECO:0000313" key="3">
    <source>
        <dbReference type="Proteomes" id="UP000075398"/>
    </source>
</evidence>
<feature type="transmembrane region" description="Helical" evidence="1">
    <location>
        <begin position="69"/>
        <end position="89"/>
    </location>
</feature>
<protein>
    <submittedName>
        <fullName evidence="2">Uncharacterized protein</fullName>
    </submittedName>
</protein>
<keyword evidence="1" id="KW-0472">Membrane</keyword>
<accession>A0A150IWG3</accession>
<sequence>MAENLTDLMYNIIEHMEKERKILLFVSLTALILVPIGLLFNIISFLLIFKNYRLVFIIARLFNLDGQSFRLGLVIVNLLITGILIFIGVRNIQFVQRWDKKLKEITKFEKETYDELFKESEIADI</sequence>
<keyword evidence="1" id="KW-0812">Transmembrane</keyword>
<dbReference type="EMBL" id="LNGC01000100">
    <property type="protein sequence ID" value="KYC49300.1"/>
    <property type="molecule type" value="Genomic_DNA"/>
</dbReference>
<organism evidence="2 3">
    <name type="scientific">Candidatus Methanofastidiosum methylothiophilum</name>
    <dbReference type="NCBI Taxonomy" id="1705564"/>
    <lineage>
        <taxon>Archaea</taxon>
        <taxon>Methanobacteriati</taxon>
        <taxon>Methanobacteriota</taxon>
        <taxon>Stenosarchaea group</taxon>
        <taxon>Candidatus Methanofastidiosia</taxon>
        <taxon>Candidatus Methanofastidiosales</taxon>
        <taxon>Candidatus Methanofastidiosaceae</taxon>
        <taxon>Candidatus Methanofastidiosum</taxon>
    </lineage>
</organism>
<name>A0A150IWG3_9EURY</name>
<evidence type="ECO:0000313" key="2">
    <source>
        <dbReference type="EMBL" id="KYC49300.1"/>
    </source>
</evidence>
<gene>
    <name evidence="2" type="ORF">AMQ22_01675</name>
</gene>
<reference evidence="2 3" key="1">
    <citation type="journal article" date="2016" name="ISME J.">
        <title>Chasing the elusive Euryarchaeota class WSA2: genomes reveal a uniquely fastidious methyl-reducing methanogen.</title>
        <authorList>
            <person name="Nobu M.K."/>
            <person name="Narihiro T."/>
            <person name="Kuroda K."/>
            <person name="Mei R."/>
            <person name="Liu W.T."/>
        </authorList>
    </citation>
    <scope>NUCLEOTIDE SEQUENCE [LARGE SCALE GENOMIC DNA]</scope>
    <source>
        <strain evidence="2">U1lsi0528_Bin055</strain>
    </source>
</reference>
<keyword evidence="1" id="KW-1133">Transmembrane helix</keyword>
<proteinExistence type="predicted"/>
<dbReference type="AlphaFoldDB" id="A0A150IWG3"/>
<evidence type="ECO:0000256" key="1">
    <source>
        <dbReference type="SAM" id="Phobius"/>
    </source>
</evidence>